<sequence>MNVIPFPKEAQCCCNKTGNPVPVLHVPAAQRSNARGRFAATEKAIQAMMPVEAFNWVDKTLGKLNVDAVYITGPGDPLAVPGPTMETLQLLKGKFPQLDLGITTLGLGGQSSADMLAQNGVNAVTLLVDAVDADIIKSLYTWIRPGKKTIPLAKAAEILLDEQMKAILAFKESGFAVDIRTTVYPGINDEHVEDIARKMASLEADSMTLLPCREIDAENGPQAPDDLFMVTLTEIVSQYIAVNTIDPEGENENAAQGVDSVCSTPLTPKPTAERSNVAVVSSNGMDVDLHLGQAFKILIYGPRADGLACLLETRLAPESGGGGSRWEKLADSLGDCFALLTSSAGGNPRKILSNRGISVIITEDNIEGMVDVLYGGGKKSTCKK</sequence>
<protein>
    <submittedName>
        <fullName evidence="12">Dinitrogenase iron-molybdenum cofactor biosynthesis protein</fullName>
    </submittedName>
</protein>
<dbReference type="Proteomes" id="UP000614424">
    <property type="component" value="Unassembled WGS sequence"/>
</dbReference>
<feature type="domain" description="Radical SAM core" evidence="11">
    <location>
        <begin position="18"/>
        <end position="246"/>
    </location>
</feature>
<dbReference type="SUPFAM" id="SSF53146">
    <property type="entry name" value="Nitrogenase accessory factor-like"/>
    <property type="match status" value="1"/>
</dbReference>
<comment type="caution">
    <text evidence="12">The sequence shown here is derived from an EMBL/GenBank/DDBJ whole genome shotgun (WGS) entry which is preliminary data.</text>
</comment>
<dbReference type="PROSITE" id="PS51918">
    <property type="entry name" value="RADICAL_SAM"/>
    <property type="match status" value="1"/>
</dbReference>
<dbReference type="AlphaFoldDB" id="A0A8J6NC26"/>
<evidence type="ECO:0000256" key="3">
    <source>
        <dbReference type="ARBA" id="ARBA00006804"/>
    </source>
</evidence>
<dbReference type="InterPro" id="IPR036105">
    <property type="entry name" value="DiNase_FeMo-co_biosyn_sf"/>
</dbReference>
<evidence type="ECO:0000313" key="13">
    <source>
        <dbReference type="Proteomes" id="UP000614424"/>
    </source>
</evidence>
<dbReference type="SUPFAM" id="SSF102114">
    <property type="entry name" value="Radical SAM enzymes"/>
    <property type="match status" value="1"/>
</dbReference>
<dbReference type="PANTHER" id="PTHR43787:SF13">
    <property type="entry name" value="FEMO COFACTOR BIOSYNTHESIS PROTEIN NIFB"/>
    <property type="match status" value="1"/>
</dbReference>
<keyword evidence="8" id="KW-0411">Iron-sulfur</keyword>
<dbReference type="Pfam" id="PF02579">
    <property type="entry name" value="Nitro_FeMo-Co"/>
    <property type="match status" value="1"/>
</dbReference>
<evidence type="ECO:0000313" key="12">
    <source>
        <dbReference type="EMBL" id="MBC8317310.1"/>
    </source>
</evidence>
<dbReference type="GO" id="GO:0046872">
    <property type="term" value="F:metal ion binding"/>
    <property type="evidence" value="ECO:0007669"/>
    <property type="project" value="UniProtKB-KW"/>
</dbReference>
<dbReference type="InterPro" id="IPR058240">
    <property type="entry name" value="rSAM_sf"/>
</dbReference>
<keyword evidence="4" id="KW-0004">4Fe-4S</keyword>
<evidence type="ECO:0000259" key="11">
    <source>
        <dbReference type="PROSITE" id="PS51918"/>
    </source>
</evidence>
<organism evidence="12 13">
    <name type="scientific">Candidatus Desulfobia pelagia</name>
    <dbReference type="NCBI Taxonomy" id="2841692"/>
    <lineage>
        <taxon>Bacteria</taxon>
        <taxon>Pseudomonadati</taxon>
        <taxon>Thermodesulfobacteriota</taxon>
        <taxon>Desulfobulbia</taxon>
        <taxon>Desulfobulbales</taxon>
        <taxon>Desulfobulbaceae</taxon>
        <taxon>Candidatus Desulfobia</taxon>
    </lineage>
</organism>
<dbReference type="Gene3D" id="3.30.420.130">
    <property type="entry name" value="Dinitrogenase iron-molybdenum cofactor biosynthesis domain"/>
    <property type="match status" value="1"/>
</dbReference>
<comment type="cofactor">
    <cofactor evidence="1">
        <name>[4Fe-4S] cluster</name>
        <dbReference type="ChEBI" id="CHEBI:49883"/>
    </cofactor>
</comment>
<comment type="pathway">
    <text evidence="2">Cofactor biosynthesis; Fe-Mo cofactor biosynthesis.</text>
</comment>
<keyword evidence="9" id="KW-0535">Nitrogen fixation</keyword>
<evidence type="ECO:0000256" key="5">
    <source>
        <dbReference type="ARBA" id="ARBA00022691"/>
    </source>
</evidence>
<comment type="similarity">
    <text evidence="3">Belongs to the radical SAM superfamily. NifB family.</text>
</comment>
<evidence type="ECO:0000256" key="4">
    <source>
        <dbReference type="ARBA" id="ARBA00022485"/>
    </source>
</evidence>
<evidence type="ECO:0000256" key="7">
    <source>
        <dbReference type="ARBA" id="ARBA00023004"/>
    </source>
</evidence>
<gene>
    <name evidence="12" type="ORF">H8E41_05350</name>
</gene>
<dbReference type="InterPro" id="IPR007197">
    <property type="entry name" value="rSAM"/>
</dbReference>
<dbReference type="InterPro" id="IPR013785">
    <property type="entry name" value="Aldolase_TIM"/>
</dbReference>
<evidence type="ECO:0000256" key="2">
    <source>
        <dbReference type="ARBA" id="ARBA00005155"/>
    </source>
</evidence>
<proteinExistence type="inferred from homology"/>
<evidence type="ECO:0000256" key="8">
    <source>
        <dbReference type="ARBA" id="ARBA00023014"/>
    </source>
</evidence>
<keyword evidence="7" id="KW-0408">Iron</keyword>
<dbReference type="InterPro" id="IPR003731">
    <property type="entry name" value="Di-Nase_FeMo-co_biosynth"/>
</dbReference>
<reference evidence="12 13" key="1">
    <citation type="submission" date="2020-08" db="EMBL/GenBank/DDBJ databases">
        <title>Bridging the membrane lipid divide: bacteria of the FCB group superphylum have the potential to synthesize archaeal ether lipids.</title>
        <authorList>
            <person name="Villanueva L."/>
            <person name="Von Meijenfeldt F.A.B."/>
            <person name="Westbye A.B."/>
            <person name="Yadav S."/>
            <person name="Hopmans E.C."/>
            <person name="Dutilh B.E."/>
            <person name="Sinninghe Damste J.S."/>
        </authorList>
    </citation>
    <scope>NUCLEOTIDE SEQUENCE [LARGE SCALE GENOMIC DNA]</scope>
    <source>
        <strain evidence="12">NIOZ-UU47</strain>
    </source>
</reference>
<keyword evidence="6" id="KW-0479">Metal-binding</keyword>
<evidence type="ECO:0000256" key="6">
    <source>
        <dbReference type="ARBA" id="ARBA00022723"/>
    </source>
</evidence>
<dbReference type="GO" id="GO:0016829">
    <property type="term" value="F:lyase activity"/>
    <property type="evidence" value="ECO:0007669"/>
    <property type="project" value="UniProtKB-KW"/>
</dbReference>
<dbReference type="PANTHER" id="PTHR43787">
    <property type="entry name" value="FEMO COFACTOR BIOSYNTHESIS PROTEIN NIFB-RELATED"/>
    <property type="match status" value="1"/>
</dbReference>
<keyword evidence="5" id="KW-0949">S-adenosyl-L-methionine</keyword>
<evidence type="ECO:0000256" key="9">
    <source>
        <dbReference type="ARBA" id="ARBA00023231"/>
    </source>
</evidence>
<dbReference type="EMBL" id="JACNJZ010000081">
    <property type="protein sequence ID" value="MBC8317310.1"/>
    <property type="molecule type" value="Genomic_DNA"/>
</dbReference>
<accession>A0A8J6NC26</accession>
<dbReference type="Pfam" id="PF04055">
    <property type="entry name" value="Radical_SAM"/>
    <property type="match status" value="1"/>
</dbReference>
<evidence type="ECO:0000256" key="10">
    <source>
        <dbReference type="ARBA" id="ARBA00023239"/>
    </source>
</evidence>
<keyword evidence="10" id="KW-0456">Lyase</keyword>
<dbReference type="Gene3D" id="3.20.20.70">
    <property type="entry name" value="Aldolase class I"/>
    <property type="match status" value="1"/>
</dbReference>
<dbReference type="GO" id="GO:0051539">
    <property type="term" value="F:4 iron, 4 sulfur cluster binding"/>
    <property type="evidence" value="ECO:0007669"/>
    <property type="project" value="UniProtKB-KW"/>
</dbReference>
<evidence type="ECO:0000256" key="1">
    <source>
        <dbReference type="ARBA" id="ARBA00001966"/>
    </source>
</evidence>
<name>A0A8J6NC26_9BACT</name>